<gene>
    <name evidence="2" type="ORF">C8J29_11240</name>
</gene>
<keyword evidence="3" id="KW-1185">Reference proteome</keyword>
<comment type="caution">
    <text evidence="2">The sequence shown here is derived from an EMBL/GenBank/DDBJ whole genome shotgun (WGS) entry which is preliminary data.</text>
</comment>
<evidence type="ECO:0000256" key="1">
    <source>
        <dbReference type="SAM" id="MobiDB-lite"/>
    </source>
</evidence>
<feature type="compositionally biased region" description="Low complexity" evidence="1">
    <location>
        <begin position="143"/>
        <end position="159"/>
    </location>
</feature>
<feature type="compositionally biased region" description="Basic and acidic residues" evidence="1">
    <location>
        <begin position="37"/>
        <end position="60"/>
    </location>
</feature>
<dbReference type="Proteomes" id="UP000240800">
    <property type="component" value="Unassembled WGS sequence"/>
</dbReference>
<feature type="region of interest" description="Disordered" evidence="1">
    <location>
        <begin position="1"/>
        <end position="60"/>
    </location>
</feature>
<evidence type="ECO:0000313" key="3">
    <source>
        <dbReference type="Proteomes" id="UP000240800"/>
    </source>
</evidence>
<accession>A0ABX5J3D8</accession>
<dbReference type="EMBL" id="PZZW01000012">
    <property type="protein sequence ID" value="PTM75250.1"/>
    <property type="molecule type" value="Genomic_DNA"/>
</dbReference>
<evidence type="ECO:0000313" key="2">
    <source>
        <dbReference type="EMBL" id="PTM75250.1"/>
    </source>
</evidence>
<reference evidence="2 3" key="1">
    <citation type="submission" date="2018-04" db="EMBL/GenBank/DDBJ databases">
        <title>Genomic Encyclopedia of Type Strains, Phase III (KMG-III): the genomes of soil and plant-associated and newly described type strains.</title>
        <authorList>
            <person name="Whitman W."/>
        </authorList>
    </citation>
    <scope>NUCLEOTIDE SEQUENCE [LARGE SCALE GENOMIC DNA]</scope>
    <source>
        <strain evidence="2 3">JA192</strain>
    </source>
</reference>
<name>A0ABX5J3D8_9RHOB</name>
<feature type="compositionally biased region" description="Basic and acidic residues" evidence="1">
    <location>
        <begin position="125"/>
        <end position="139"/>
    </location>
</feature>
<organism evidence="2 3">
    <name type="scientific">Cereibacter johrii</name>
    <dbReference type="NCBI Taxonomy" id="445629"/>
    <lineage>
        <taxon>Bacteria</taxon>
        <taxon>Pseudomonadati</taxon>
        <taxon>Pseudomonadota</taxon>
        <taxon>Alphaproteobacteria</taxon>
        <taxon>Rhodobacterales</taxon>
        <taxon>Paracoccaceae</taxon>
        <taxon>Cereibacter</taxon>
    </lineage>
</organism>
<protein>
    <submittedName>
        <fullName evidence="2">Uncharacterized protein</fullName>
    </submittedName>
</protein>
<proteinExistence type="predicted"/>
<feature type="region of interest" description="Disordered" evidence="1">
    <location>
        <begin position="78"/>
        <end position="177"/>
    </location>
</feature>
<sequence length="251" mass="26887">MRDLSVPTGSAARQRNDRGVDAGPLWFSPGIRWAGSPREEHRPRASVCTEHEPKPQIPADLKDDADLRRLLASLDRHQRRTGYPGLQGDILLPEPQGLPSLLQGATEGGRVGHHDSHVAHPGRAGGREAGRQRDADRDFSGMAARSSTASTPSARPGSSVGRDVEGGRGDPASSRCCATTPVRAGAERLHRGRAIKATPRGYSRDLPGALVLPSPGAYLRRMLTLLHMAKVRAFCGSPLTHALPRAEAVNR</sequence>